<evidence type="ECO:0000313" key="1">
    <source>
        <dbReference type="EMBL" id="GCE63543.1"/>
    </source>
</evidence>
<evidence type="ECO:0000313" key="2">
    <source>
        <dbReference type="Proteomes" id="UP000324831"/>
    </source>
</evidence>
<sequence length="278" mass="31470">MSLPKAAVVGGGATVLTAGTSYGIYNAVSSDSMPVNFVVLSKDSTTFDGDTKIGNLYGDYLISPFGKDKNNNQKWWEWSFRRWQEDEKGTKRTLSSSFAKDKIKSGYQPESKTTEDEQKSLNKVCKNVYEKTKTDITKENSDSNNDKENLRNDLWKYCSFFRETPKSIDEVEAKDYSVADTYGKKYASKLVGIKGNDTFWETRNKEFFEEVGKTSSILDATNDSLFKKLFDSKGGENKGNIRETCKAAYFLKETKEDNKLAATKDNVFKFCSLERKAS</sequence>
<reference evidence="1 2" key="1">
    <citation type="submission" date="2019-01" db="EMBL/GenBank/DDBJ databases">
        <title>Draft genome sequences of Candidatus Mycoplasma haemohominis SWG34-3 identified from a patient with pyrexia, anemia and liver dysfunction.</title>
        <authorList>
            <person name="Sekizuka T."/>
            <person name="Hattori N."/>
            <person name="Katano H."/>
            <person name="Takuma T."/>
            <person name="Ito T."/>
            <person name="Arai N."/>
            <person name="Yanai R."/>
            <person name="Ishii S."/>
            <person name="Miura Y."/>
            <person name="Tokunaga T."/>
            <person name="Watanabe H."/>
            <person name="Nomura N."/>
            <person name="Eguchi J."/>
            <person name="Arai T."/>
            <person name="Hasegawa H."/>
            <person name="Nakamaki T."/>
            <person name="Wakita T."/>
            <person name="Niki Y."/>
            <person name="Kuroda M."/>
        </authorList>
    </citation>
    <scope>NUCLEOTIDE SEQUENCE [LARGE SCALE GENOMIC DNA]</scope>
    <source>
        <strain evidence="1">SWG34-3</strain>
    </source>
</reference>
<dbReference type="AlphaFoldDB" id="A0A478FQ32"/>
<dbReference type="RefSeq" id="WP_216083605.1">
    <property type="nucleotide sequence ID" value="NZ_CACTIB010000031.1"/>
</dbReference>
<organism evidence="1 2">
    <name type="scientific">Candidatus Mycoplasma haematohominis</name>
    <dbReference type="NCBI Taxonomy" id="1494318"/>
    <lineage>
        <taxon>Bacteria</taxon>
        <taxon>Bacillati</taxon>
        <taxon>Mycoplasmatota</taxon>
        <taxon>Mollicutes</taxon>
        <taxon>Mycoplasmataceae</taxon>
        <taxon>Mycoplasma</taxon>
    </lineage>
</organism>
<comment type="caution">
    <text evidence="1">The sequence shown here is derived from an EMBL/GenBank/DDBJ whole genome shotgun (WGS) entry which is preliminary data.</text>
</comment>
<name>A0A478FQ32_9MOLU</name>
<dbReference type="Proteomes" id="UP000324831">
    <property type="component" value="Unassembled WGS sequence"/>
</dbReference>
<gene>
    <name evidence="1" type="ORF">MHSWG343_05400</name>
</gene>
<accession>A0A478FQ32</accession>
<protein>
    <submittedName>
        <fullName evidence="1">Uncharacterized protein</fullName>
    </submittedName>
</protein>
<dbReference type="EMBL" id="BIMN01000002">
    <property type="protein sequence ID" value="GCE63543.1"/>
    <property type="molecule type" value="Genomic_DNA"/>
</dbReference>
<proteinExistence type="predicted"/>